<accession>A0A430JBG5</accession>
<dbReference type="RefSeq" id="WP_126142671.1">
    <property type="nucleotide sequence ID" value="NZ_RXHU01000054.1"/>
</dbReference>
<evidence type="ECO:0000259" key="2">
    <source>
        <dbReference type="Pfam" id="PF12708"/>
    </source>
</evidence>
<dbReference type="GO" id="GO:0005509">
    <property type="term" value="F:calcium ion binding"/>
    <property type="evidence" value="ECO:0007669"/>
    <property type="project" value="InterPro"/>
</dbReference>
<dbReference type="InterPro" id="IPR012334">
    <property type="entry name" value="Pectin_lyas_fold"/>
</dbReference>
<sequence length="1829" mass="194706">MRIMSKFKRHVSILLIAALMIPSISIIDGSKAAADSAIPTDHLDLWLKADSGLTVDANNRVSIWKDQSGNGNDLSVVDSNKKPLLVTDAVYGRPSVRFNDTTSGTILRKQLPASYTGDSTVIMVVKPLVEGEAGAKGIFATNYGTDTPGTFSIMLSNNVPGRFITLGTYNNPESLNSGYAVNISKADLTTNFYRIGATFEPTFDTAANKGRITTYENNVVTQQLATGNARIYKTYTDYVLGSSYITSRNMKAEVAEVLVYRKVLSSSERATIDNYLVQKYFTPPVSKVKSNYVSGNVLAGTQIDLSTETAGASVYYTTDGSDPTTSTTKQLFNGNKVTISQNTTIKTYAVKIGMNDSPVSTFDYKLAVVPPVAANALSGVLFPGSSITLSANLTISDTNGLQAVSSNVYYTTDGSDPRTSAARMNYTQPISINQNTTIRAYGVLDGAIASSPVTFEYTMTAPSSNIISNLPDNFYNRQGLENMPRIDYSSMTVANVRDFGATGDGITDDMAAFDQAVNALNAYGGGVLYMPAGTYFFKPTAPSVSRVFWGKSDLKNIHFVGDGESTVIRFKMPGVAALAPGQVPTRWLAYDKSPYGWALGGENISLRDFSTTWSPRMDVRGFGSPYNIGITGKDIQAINVNADQGAIGLVFWSGTSNVWAVDNKVRNTAADSIHFANNVNVTAAYNLVDNGNDDGLAIVSDVSPIYPVSQNNKLINNTVLNANWGRSISAGGLQHLIQGNWLESGLLAAIFLNSLGQTGTSNGFNYNDITVKDNTIVRANLNNRPDNSVSGHQYGGSIALAQQGSNILLEGNKVYGSEGNGIVTGGTGLFKGKDLIFRNNEIVGSTKYGLSFTNTNSQIENLTIDNNKLLNNDQGSVYFGASPITGTTNYTGNLVTQPTNPAKTGFTVTSEQFAYHNVFEGIMREPNQSAWAEAPTIQLPQSQINVKDYGATGNGSANDTPAFQEAIAHLPTEGGRLYIPAGTYLLDPVAGQDAVADSAIKHHLLIAGKTNVHIIGEGDSSILRFTSSDHQGIRLLGVTNASVQDIAIELRNQPLLRHNRALIDVAGSHDVTIQNVSLRNSGGAGIQIDSSTSVSVKDNHIDHVNMNGIAVLASRQVFVEGNHITNSRDNAIMVNKLGATAREPQYILVHRNVIDGVTDQSGIGIASGTQVKVAENTIANTHMAGILLYYTSEAFNTNRVEVTQNTLRNTNTGELTYQYGAISIYNSLRGDFLISGNVIENTPYAGIWADGATLQKLQLEWNSFSGVGTSNIQISAAQLAKIGIYINNVDVTAPVTTAVVTPSEPDGLEGWYVHPVTVSLSATDDLSGVSKTEYSLDGGTTWLNYAEAITIDQDGQYTLSYRSTDIAGNVETLKIVPIQLAMTGPTTTAVMAPSEPDGLNGWYTVPVTMTLSASGKAEYSLNGGDTWQSYTSPISLEQDGVHVIHYRSTNDAGNIGAVQTVTVNIDKTAPADAVFAADITAPTNTDVTLTINYPNDAAVKEFKVGASGTWTAYGAPVVVSANDTVYARGMDAAGNVSNATNYVVSNIDHIAPVNATLAVDHTEPTNTGVTVTISYPADAAVKEYKVGESGTWTPYTDPVVVSDNDTVYARGTDAVGNVSNVTSLVVSNINKIAPVTVATLSPAAPNGSNSWYTTDVSISLSVSANVYGGAVTTEYQVNDGAWITYTGAIPAFSEGTYKFSYRSKDQAGNVEELKTVEFKVDKTVPALSVQLDKTSIWPANHQMATINATLNSSDATSGVESVVLTSITSNGPDTGQGDIQANTGTAATSFRLRAEKGRTYTITYTATDKAGNKKVTTVIVTVPHDQSGK</sequence>
<gene>
    <name evidence="5" type="ORF">EJQ19_18285</name>
</gene>
<evidence type="ECO:0000259" key="4">
    <source>
        <dbReference type="Pfam" id="PF13290"/>
    </source>
</evidence>
<dbReference type="InterPro" id="IPR011050">
    <property type="entry name" value="Pectin_lyase_fold/virulence"/>
</dbReference>
<dbReference type="NCBIfam" id="NF047446">
    <property type="entry name" value="barrel_OmpL47"/>
    <property type="match status" value="3"/>
</dbReference>
<organism evidence="5 6">
    <name type="scientific">Paenibacillus whitsoniae</name>
    <dbReference type="NCBI Taxonomy" id="2496558"/>
    <lineage>
        <taxon>Bacteria</taxon>
        <taxon>Bacillati</taxon>
        <taxon>Bacillota</taxon>
        <taxon>Bacilli</taxon>
        <taxon>Bacillales</taxon>
        <taxon>Paenibacillaceae</taxon>
        <taxon>Paenibacillus</taxon>
    </lineage>
</organism>
<dbReference type="SUPFAM" id="SSF51126">
    <property type="entry name" value="Pectin lyase-like"/>
    <property type="match status" value="3"/>
</dbReference>
<reference evidence="5 6" key="1">
    <citation type="submission" date="2018-12" db="EMBL/GenBank/DDBJ databases">
        <title>Bacillus ochoae sp. nov., Paenibacillus whitsoniae sp. nov., Paenibacillus spiritus sp. nov. Isolated from the Mars Exploration Rover during spacecraft assembly.</title>
        <authorList>
            <person name="Seuylemezian A."/>
            <person name="Vaishampayan P."/>
        </authorList>
    </citation>
    <scope>NUCLEOTIDE SEQUENCE [LARGE SCALE GENOMIC DNA]</scope>
    <source>
        <strain evidence="5 6">MER 54</strain>
    </source>
</reference>
<evidence type="ECO:0000313" key="6">
    <source>
        <dbReference type="Proteomes" id="UP000276128"/>
    </source>
</evidence>
<dbReference type="GO" id="GO:0016020">
    <property type="term" value="C:membrane"/>
    <property type="evidence" value="ECO:0007669"/>
    <property type="project" value="InterPro"/>
</dbReference>
<dbReference type="PANTHER" id="PTHR31339:SF9">
    <property type="entry name" value="PLASMIN AND FIBRONECTIN-BINDING PROTEIN A"/>
    <property type="match status" value="1"/>
</dbReference>
<proteinExistence type="predicted"/>
<keyword evidence="6" id="KW-1185">Reference proteome</keyword>
<dbReference type="InterPro" id="IPR015919">
    <property type="entry name" value="Cadherin-like_sf"/>
</dbReference>
<dbReference type="InterPro" id="IPR024535">
    <property type="entry name" value="RHGA/B-epi-like_pectate_lyase"/>
</dbReference>
<dbReference type="PANTHER" id="PTHR31339">
    <property type="entry name" value="PECTIN LYASE-RELATED"/>
    <property type="match status" value="1"/>
</dbReference>
<dbReference type="Pfam" id="PF13287">
    <property type="entry name" value="Fn3_assoc"/>
    <property type="match status" value="1"/>
</dbReference>
<feature type="domain" description="GH29D-like beta-sandwich" evidence="4">
    <location>
        <begin position="294"/>
        <end position="361"/>
    </location>
</feature>
<dbReference type="Gene3D" id="2.160.20.10">
    <property type="entry name" value="Single-stranded right-handed beta-helix, Pectin lyase-like"/>
    <property type="match status" value="2"/>
</dbReference>
<dbReference type="InterPro" id="IPR026876">
    <property type="entry name" value="Fn3_assoc_repeat"/>
</dbReference>
<dbReference type="InterPro" id="IPR059177">
    <property type="entry name" value="GH29D-like_dom"/>
</dbReference>
<dbReference type="InterPro" id="IPR051801">
    <property type="entry name" value="GH28_Enzymes"/>
</dbReference>
<dbReference type="InterPro" id="IPR058094">
    <property type="entry name" value="Ig-like_OmpL47-like"/>
</dbReference>
<dbReference type="Pfam" id="PF13229">
    <property type="entry name" value="Beta_helix"/>
    <property type="match status" value="1"/>
</dbReference>
<dbReference type="Proteomes" id="UP000276128">
    <property type="component" value="Unassembled WGS sequence"/>
</dbReference>
<dbReference type="SUPFAM" id="SSF49899">
    <property type="entry name" value="Concanavalin A-like lectins/glucanases"/>
    <property type="match status" value="1"/>
</dbReference>
<dbReference type="InterPro" id="IPR006626">
    <property type="entry name" value="PbH1"/>
</dbReference>
<dbReference type="Pfam" id="PF13290">
    <property type="entry name" value="CHB_HEX_C_1"/>
    <property type="match status" value="1"/>
</dbReference>
<feature type="chain" id="PRO_5039473180" evidence="1">
    <location>
        <begin position="28"/>
        <end position="1829"/>
    </location>
</feature>
<dbReference type="SUPFAM" id="SSF49313">
    <property type="entry name" value="Cadherin-like"/>
    <property type="match status" value="1"/>
</dbReference>
<evidence type="ECO:0000259" key="3">
    <source>
        <dbReference type="Pfam" id="PF13229"/>
    </source>
</evidence>
<dbReference type="InterPro" id="IPR013320">
    <property type="entry name" value="ConA-like_dom_sf"/>
</dbReference>
<protein>
    <submittedName>
        <fullName evidence="5">Uncharacterized protein</fullName>
    </submittedName>
</protein>
<evidence type="ECO:0000256" key="1">
    <source>
        <dbReference type="SAM" id="SignalP"/>
    </source>
</evidence>
<dbReference type="Gene3D" id="2.60.40.10">
    <property type="entry name" value="Immunoglobulins"/>
    <property type="match status" value="1"/>
</dbReference>
<feature type="domain" description="Right handed beta helix" evidence="3">
    <location>
        <begin position="1057"/>
        <end position="1204"/>
    </location>
</feature>
<dbReference type="SMART" id="SM00710">
    <property type="entry name" value="PbH1"/>
    <property type="match status" value="15"/>
</dbReference>
<dbReference type="InterPro" id="IPR039448">
    <property type="entry name" value="Beta_helix"/>
</dbReference>
<comment type="caution">
    <text evidence="5">The sequence shown here is derived from an EMBL/GenBank/DDBJ whole genome shotgun (WGS) entry which is preliminary data.</text>
</comment>
<dbReference type="Gene3D" id="2.60.40.60">
    <property type="entry name" value="Cadherins"/>
    <property type="match status" value="1"/>
</dbReference>
<dbReference type="InterPro" id="IPR013783">
    <property type="entry name" value="Ig-like_fold"/>
</dbReference>
<keyword evidence="1" id="KW-0732">Signal</keyword>
<dbReference type="Gene3D" id="3.30.1920.20">
    <property type="match status" value="1"/>
</dbReference>
<dbReference type="Pfam" id="PF12708">
    <property type="entry name" value="Pect-lyase_RHGA_epim"/>
    <property type="match status" value="1"/>
</dbReference>
<name>A0A430JBG5_9BACL</name>
<feature type="signal peptide" evidence="1">
    <location>
        <begin position="1"/>
        <end position="27"/>
    </location>
</feature>
<feature type="domain" description="Rhamnogalacturonase A/B/Epimerase-like pectate lyase" evidence="2">
    <location>
        <begin position="494"/>
        <end position="729"/>
    </location>
</feature>
<evidence type="ECO:0000313" key="5">
    <source>
        <dbReference type="EMBL" id="RTE08370.1"/>
    </source>
</evidence>
<dbReference type="OrthoDB" id="2479526at2"/>
<dbReference type="EMBL" id="RXHU01000054">
    <property type="protein sequence ID" value="RTE08370.1"/>
    <property type="molecule type" value="Genomic_DNA"/>
</dbReference>